<evidence type="ECO:0000256" key="6">
    <source>
        <dbReference type="SAM" id="MobiDB-lite"/>
    </source>
</evidence>
<evidence type="ECO:0000256" key="4">
    <source>
        <dbReference type="ARBA" id="ARBA00022753"/>
    </source>
</evidence>
<dbReference type="InterPro" id="IPR004328">
    <property type="entry name" value="BRO1_dom"/>
</dbReference>
<name>A0A1X2GNQ6_9FUNG</name>
<dbReference type="Gene3D" id="1.20.140.50">
    <property type="entry name" value="alix/aip1 like domains"/>
    <property type="match status" value="1"/>
</dbReference>
<dbReference type="Proteomes" id="UP000242146">
    <property type="component" value="Unassembled WGS sequence"/>
</dbReference>
<feature type="region of interest" description="Disordered" evidence="6">
    <location>
        <begin position="589"/>
        <end position="610"/>
    </location>
</feature>
<organism evidence="8 9">
    <name type="scientific">Hesseltinella vesiculosa</name>
    <dbReference type="NCBI Taxonomy" id="101127"/>
    <lineage>
        <taxon>Eukaryota</taxon>
        <taxon>Fungi</taxon>
        <taxon>Fungi incertae sedis</taxon>
        <taxon>Mucoromycota</taxon>
        <taxon>Mucoromycotina</taxon>
        <taxon>Mucoromycetes</taxon>
        <taxon>Mucorales</taxon>
        <taxon>Cunninghamellaceae</taxon>
        <taxon>Hesseltinella</taxon>
    </lineage>
</organism>
<gene>
    <name evidence="8" type="ORF">DM01DRAFT_1334595</name>
</gene>
<protein>
    <recommendedName>
        <fullName evidence="5">BRO domain-containing protein 1</fullName>
    </recommendedName>
</protein>
<comment type="subcellular location">
    <subcellularLocation>
        <location evidence="2">Cytoplasm</location>
    </subcellularLocation>
    <subcellularLocation>
        <location evidence="1">Endosome</location>
    </subcellularLocation>
</comment>
<feature type="compositionally biased region" description="Low complexity" evidence="6">
    <location>
        <begin position="867"/>
        <end position="883"/>
    </location>
</feature>
<dbReference type="OrthoDB" id="2141925at2759"/>
<dbReference type="InterPro" id="IPR038499">
    <property type="entry name" value="BRO1_sf"/>
</dbReference>
<dbReference type="InterPro" id="IPR025304">
    <property type="entry name" value="ALIX_V_dom"/>
</dbReference>
<evidence type="ECO:0000256" key="5">
    <source>
        <dbReference type="ARBA" id="ARBA00041284"/>
    </source>
</evidence>
<dbReference type="GO" id="GO:0005768">
    <property type="term" value="C:endosome"/>
    <property type="evidence" value="ECO:0007669"/>
    <property type="project" value="UniProtKB-SubCell"/>
</dbReference>
<dbReference type="PANTHER" id="PTHR23030:SF30">
    <property type="entry name" value="TYROSINE-PROTEIN PHOSPHATASE NON-RECEPTOR TYPE 23"/>
    <property type="match status" value="1"/>
</dbReference>
<dbReference type="Pfam" id="PF03097">
    <property type="entry name" value="BRO1"/>
    <property type="match status" value="1"/>
</dbReference>
<accession>A0A1X2GNQ6</accession>
<feature type="region of interest" description="Disordered" evidence="6">
    <location>
        <begin position="832"/>
        <end position="1009"/>
    </location>
</feature>
<dbReference type="SMART" id="SM01041">
    <property type="entry name" value="BRO1"/>
    <property type="match status" value="1"/>
</dbReference>
<evidence type="ECO:0000256" key="1">
    <source>
        <dbReference type="ARBA" id="ARBA00004177"/>
    </source>
</evidence>
<evidence type="ECO:0000256" key="3">
    <source>
        <dbReference type="ARBA" id="ARBA00022490"/>
    </source>
</evidence>
<sequence length="1009" mass="113894">MASSQIPLISVPFKRTDDVNWIDPLNKYIAQQYQDDPQKYAQETYTLNRLRQDIRGAGKDLTGRDLLYRYFGQLELLELRFPVDEKHIKLLFTWYDAFNGKTTSQHSLAYEKASVIFNIAATLSAIASTQNRAEPAGRKCAFHFLQAAAGIFDYINDNFLHAPSSDLSRETVKLLSQLMLAQAHECFLENSIREKKKDGLIAKLASHAVWIYASIVDELQEAQSHGVGMDKSWSSMCQIKHRYYQALAQQFKAVACEADGQYGEQVARWTVAEQAAKEASGKLATQLIQQATANHGQGTLPPDSGSVLQELCKSLAATCTEKLAAATRDNDMIYHDPVPQASVLTPIDRLNAVKPIPLAELYSPEEMTKVIGNDIFTHLIPLSVHESASMYSEEQAKLVRAETEKCDLAKAELKTAMDYMKLPQALDKFKQPASELPASSLDPPSQVLEWAGLVASRAQPPEPTISQQFDQLEKSRNNARLALEAVYLVLDQETKEFNSNVLKYGERWTQSSSGSSTRQFFQDARNHQQSLDNGINSDNHIYRQFDPVKRDIDQLLQGGGPGHRQFEHMFSERLSTLLDQDNKKKTQGIDSLLDLSEPEPTETEDDKRKTTMETVDRIQGYLDKLFRMEKDRQETLEDLKERTRQDDIAQLLILNKKSGSEGQLFAAELEKYRPHQQRIGGSIQQQQQVIQDLTAAFKTLMQGQEARQLQSKWDKVEQEKRRLVDQFKHAKAIYLETKDSLGKGLQYYQQLHSAIEMLMNNCRSFAQERAKERDQLCTALESSSQQRDQELLKERLSMYGGPPSAPDISQLADRTQQLSLQQPMATPAIAKASAPLHPAPPPVMQPQVPATAPQQSPYPMYSQSMTSAQAPPISAAPPSHRPSYGQAPPPIPPSPYRTQPISQPQWQATPMPQAPPSVNQPVYQAIPYQQPYQGQQPVYQPQQQINQQQPQYQSPYQQSQQQTYGNAYMSQQQPYYQQQQPQQPPPPQQHQQPAYGQPAYWNGSGSLMD</sequence>
<proteinExistence type="predicted"/>
<feature type="compositionally biased region" description="Low complexity" evidence="6">
    <location>
        <begin position="920"/>
        <end position="981"/>
    </location>
</feature>
<evidence type="ECO:0000313" key="9">
    <source>
        <dbReference type="Proteomes" id="UP000242146"/>
    </source>
</evidence>
<feature type="domain" description="BRO1" evidence="7">
    <location>
        <begin position="7"/>
        <end position="413"/>
    </location>
</feature>
<dbReference type="EMBL" id="MCGT01000009">
    <property type="protein sequence ID" value="ORX57043.1"/>
    <property type="molecule type" value="Genomic_DNA"/>
</dbReference>
<dbReference type="AlphaFoldDB" id="A0A1X2GNQ6"/>
<keyword evidence="3" id="KW-0963">Cytoplasm</keyword>
<feature type="compositionally biased region" description="Low complexity" evidence="6">
    <location>
        <begin position="845"/>
        <end position="857"/>
    </location>
</feature>
<dbReference type="STRING" id="101127.A0A1X2GNQ6"/>
<feature type="compositionally biased region" description="Polar residues" evidence="6">
    <location>
        <begin position="896"/>
        <end position="910"/>
    </location>
</feature>
<dbReference type="Gene3D" id="1.25.40.280">
    <property type="entry name" value="alix/aip1 like domains"/>
    <property type="match status" value="1"/>
</dbReference>
<evidence type="ECO:0000256" key="2">
    <source>
        <dbReference type="ARBA" id="ARBA00004496"/>
    </source>
</evidence>
<reference evidence="8 9" key="1">
    <citation type="submission" date="2016-07" db="EMBL/GenBank/DDBJ databases">
        <title>Pervasive Adenine N6-methylation of Active Genes in Fungi.</title>
        <authorList>
            <consortium name="DOE Joint Genome Institute"/>
            <person name="Mondo S.J."/>
            <person name="Dannebaum R.O."/>
            <person name="Kuo R.C."/>
            <person name="Labutti K."/>
            <person name="Haridas S."/>
            <person name="Kuo A."/>
            <person name="Salamov A."/>
            <person name="Ahrendt S.R."/>
            <person name="Lipzen A."/>
            <person name="Sullivan W."/>
            <person name="Andreopoulos W.B."/>
            <person name="Clum A."/>
            <person name="Lindquist E."/>
            <person name="Daum C."/>
            <person name="Ramamoorthy G.K."/>
            <person name="Gryganskyi A."/>
            <person name="Culley D."/>
            <person name="Magnuson J.K."/>
            <person name="James T.Y."/>
            <person name="O'Malley M.A."/>
            <person name="Stajich J.E."/>
            <person name="Spatafora J.W."/>
            <person name="Visel A."/>
            <person name="Grigoriev I.V."/>
        </authorList>
    </citation>
    <scope>NUCLEOTIDE SEQUENCE [LARGE SCALE GENOMIC DNA]</scope>
    <source>
        <strain evidence="8 9">NRRL 3301</strain>
    </source>
</reference>
<dbReference type="PROSITE" id="PS51180">
    <property type="entry name" value="BRO1"/>
    <property type="match status" value="1"/>
</dbReference>
<dbReference type="PANTHER" id="PTHR23030">
    <property type="entry name" value="PCD6 INTERACTING PROTEIN-RELATED"/>
    <property type="match status" value="1"/>
</dbReference>
<comment type="caution">
    <text evidence="8">The sequence shown here is derived from an EMBL/GenBank/DDBJ whole genome shotgun (WGS) entry which is preliminary data.</text>
</comment>
<evidence type="ECO:0000313" key="8">
    <source>
        <dbReference type="EMBL" id="ORX57043.1"/>
    </source>
</evidence>
<dbReference type="CDD" id="cd09242">
    <property type="entry name" value="BRO1_ScBro1_like"/>
    <property type="match status" value="1"/>
</dbReference>
<keyword evidence="9" id="KW-1185">Reference proteome</keyword>
<dbReference type="Pfam" id="PF13949">
    <property type="entry name" value="ALIX_LYPXL_bnd"/>
    <property type="match status" value="1"/>
</dbReference>
<evidence type="ECO:0000259" key="7">
    <source>
        <dbReference type="PROSITE" id="PS51180"/>
    </source>
</evidence>
<dbReference type="GO" id="GO:0043328">
    <property type="term" value="P:protein transport to vacuole involved in ubiquitin-dependent protein catabolic process via the multivesicular body sorting pathway"/>
    <property type="evidence" value="ECO:0007669"/>
    <property type="project" value="TreeGrafter"/>
</dbReference>
<dbReference type="Gene3D" id="1.20.120.560">
    <property type="entry name" value="alix/aip1 in complex with the ypdl late domain"/>
    <property type="match status" value="1"/>
</dbReference>
<feature type="compositionally biased region" description="Low complexity" evidence="6">
    <location>
        <begin position="989"/>
        <end position="1000"/>
    </location>
</feature>
<keyword evidence="4" id="KW-0967">Endosome</keyword>